<dbReference type="AlphaFoldDB" id="A0A6L2M1T4"/>
<name>A0A6L2M1T4_TANCI</name>
<feature type="non-terminal residue" evidence="2">
    <location>
        <position position="103"/>
    </location>
</feature>
<comment type="caution">
    <text evidence="2">The sequence shown here is derived from an EMBL/GenBank/DDBJ whole genome shotgun (WGS) entry which is preliminary data.</text>
</comment>
<evidence type="ECO:0000313" key="2">
    <source>
        <dbReference type="EMBL" id="GEU67399.1"/>
    </source>
</evidence>
<feature type="compositionally biased region" description="Polar residues" evidence="1">
    <location>
        <begin position="19"/>
        <end position="31"/>
    </location>
</feature>
<evidence type="ECO:0000256" key="1">
    <source>
        <dbReference type="SAM" id="MobiDB-lite"/>
    </source>
</evidence>
<sequence length="103" mass="12064">MEKNLALISMYFKKIYKPTNNNLKTSSNSRNKNVDMTPRYKNDNQFVQFGNQRTMNVAGSKENVEYTDEEIDEQQLEAHYRYMTKIQEVPTTDSGTDSEPLEQ</sequence>
<dbReference type="EMBL" id="BKCJ010005558">
    <property type="protein sequence ID" value="GEU67399.1"/>
    <property type="molecule type" value="Genomic_DNA"/>
</dbReference>
<protein>
    <recommendedName>
        <fullName evidence="3">Gag-Pol polyprotein</fullName>
    </recommendedName>
</protein>
<gene>
    <name evidence="2" type="ORF">Tci_039377</name>
</gene>
<reference evidence="2" key="1">
    <citation type="journal article" date="2019" name="Sci. Rep.">
        <title>Draft genome of Tanacetum cinerariifolium, the natural source of mosquito coil.</title>
        <authorList>
            <person name="Yamashiro T."/>
            <person name="Shiraishi A."/>
            <person name="Satake H."/>
            <person name="Nakayama K."/>
        </authorList>
    </citation>
    <scope>NUCLEOTIDE SEQUENCE</scope>
</reference>
<organism evidence="2">
    <name type="scientific">Tanacetum cinerariifolium</name>
    <name type="common">Dalmatian daisy</name>
    <name type="synonym">Chrysanthemum cinerariifolium</name>
    <dbReference type="NCBI Taxonomy" id="118510"/>
    <lineage>
        <taxon>Eukaryota</taxon>
        <taxon>Viridiplantae</taxon>
        <taxon>Streptophyta</taxon>
        <taxon>Embryophyta</taxon>
        <taxon>Tracheophyta</taxon>
        <taxon>Spermatophyta</taxon>
        <taxon>Magnoliopsida</taxon>
        <taxon>eudicotyledons</taxon>
        <taxon>Gunneridae</taxon>
        <taxon>Pentapetalae</taxon>
        <taxon>asterids</taxon>
        <taxon>campanulids</taxon>
        <taxon>Asterales</taxon>
        <taxon>Asteraceae</taxon>
        <taxon>Asteroideae</taxon>
        <taxon>Anthemideae</taxon>
        <taxon>Anthemidinae</taxon>
        <taxon>Tanacetum</taxon>
    </lineage>
</organism>
<feature type="region of interest" description="Disordered" evidence="1">
    <location>
        <begin position="19"/>
        <end position="39"/>
    </location>
</feature>
<evidence type="ECO:0008006" key="3">
    <source>
        <dbReference type="Google" id="ProtNLM"/>
    </source>
</evidence>
<accession>A0A6L2M1T4</accession>
<proteinExistence type="predicted"/>